<name>A0A8D2LE63_VARKO</name>
<feature type="domain" description="N-terminal Ras-GEF" evidence="6">
    <location>
        <begin position="64"/>
        <end position="198"/>
    </location>
</feature>
<evidence type="ECO:0000256" key="1">
    <source>
        <dbReference type="ARBA" id="ARBA00022658"/>
    </source>
</evidence>
<dbReference type="Gene3D" id="3.10.20.90">
    <property type="entry name" value="Phosphatidylinositol 3-kinase Catalytic Subunit, Chain A, domain 1"/>
    <property type="match status" value="1"/>
</dbReference>
<dbReference type="Ensembl" id="ENSVKKT00000021501.1">
    <property type="protein sequence ID" value="ENSVKKP00000020978.1"/>
    <property type="gene ID" value="ENSVKKG00000014074.1"/>
</dbReference>
<dbReference type="InterPro" id="IPR023578">
    <property type="entry name" value="Ras_GEF_dom_sf"/>
</dbReference>
<dbReference type="PROSITE" id="PS00720">
    <property type="entry name" value="RASGEF"/>
    <property type="match status" value="1"/>
</dbReference>
<sequence length="667" mass="74816">GEHKRGKDFGFFPASPQTPLQQWGEEVEDGVIYSIVLQRVRKERLSKDDHGTPECSFVQYRTCKRRVLRAATLPRLVDWLVTANAEGDLDYMSSFLATYQAFATPVQVLELLLPPLGPDNPRGWEHPIERGKGRSRLHLSSGCRKVLHVLEFWLQHHPEDFWEPPKHPSLQKVLHFLYQSAPDSQACALAEELLQAHKEGEKEEHRRGTAEAVGSYEEALALLSFPVDEVAEQLTLIDADLFRAVRPFHCLGCVWSQRVKKENQHVSPSVRATVAQFNAVTSCVIASVLGDLTLRTAQRAHLLEKWIAIAQRCRALRNFSSLHAILSALQSNSIYRLKRTWAAVNSSIFRKLSQIFSEDNNHLNCREILLQVKKKELYKELAQSRHSAPTIPYLGTFLTDLIMLDTALPDFVEGNLINFEKRRKEGAILSQIQQLQESCKGYNICPNPSFHVAFHHQQQLSEEQSYRISRVIEPPADSCPSSPKLYRSLTKRFSSGRIIWEGCANWVGGQTGNGCCKHVEVITHNLSPASFCPPSPVKNLPVSQPRTRPPVALPLPSSTSTERGTESRIIRVSMNSEHGSGNCYRSIVITSQDRTTAVVQRALQKHNLEGDSPQSYQLLQLLGDGRSNGVIAKLLIPDNANAFYAMKPTDLHDFLLCPKKGGTSSPG</sequence>
<dbReference type="SMART" id="SM00314">
    <property type="entry name" value="RA"/>
    <property type="match status" value="1"/>
</dbReference>
<dbReference type="Gene3D" id="1.20.870.10">
    <property type="entry name" value="Son of sevenless (SoS) protein Chain: S domain 1"/>
    <property type="match status" value="1"/>
</dbReference>
<dbReference type="CDD" id="cd06224">
    <property type="entry name" value="REM"/>
    <property type="match status" value="1"/>
</dbReference>
<dbReference type="GO" id="GO:0005085">
    <property type="term" value="F:guanyl-nucleotide exchange factor activity"/>
    <property type="evidence" value="ECO:0007669"/>
    <property type="project" value="UniProtKB-KW"/>
</dbReference>
<dbReference type="InterPro" id="IPR000651">
    <property type="entry name" value="Ras-like_Gua-exchang_fac_N"/>
</dbReference>
<dbReference type="AlphaFoldDB" id="A0A8D2LE63"/>
<feature type="region of interest" description="Disordered" evidence="3">
    <location>
        <begin position="540"/>
        <end position="565"/>
    </location>
</feature>
<dbReference type="CDD" id="cd00155">
    <property type="entry name" value="RasGEF"/>
    <property type="match status" value="1"/>
</dbReference>
<dbReference type="PANTHER" id="PTHR23113:SF220">
    <property type="entry name" value="RAL GUANINE NUCLEOTIDE DISSOCIATION STIMULATOR-LIKE 3"/>
    <property type="match status" value="1"/>
</dbReference>
<dbReference type="PROSITE" id="PS50212">
    <property type="entry name" value="RASGEF_NTER"/>
    <property type="match status" value="1"/>
</dbReference>
<feature type="domain" description="Ras-GEF" evidence="4">
    <location>
        <begin position="226"/>
        <end position="475"/>
    </location>
</feature>
<organism evidence="7 8">
    <name type="scientific">Varanus komodoensis</name>
    <name type="common">Komodo dragon</name>
    <dbReference type="NCBI Taxonomy" id="61221"/>
    <lineage>
        <taxon>Eukaryota</taxon>
        <taxon>Metazoa</taxon>
        <taxon>Chordata</taxon>
        <taxon>Craniata</taxon>
        <taxon>Vertebrata</taxon>
        <taxon>Euteleostomi</taxon>
        <taxon>Lepidosauria</taxon>
        <taxon>Squamata</taxon>
        <taxon>Bifurcata</taxon>
        <taxon>Unidentata</taxon>
        <taxon>Episquamata</taxon>
        <taxon>Toxicofera</taxon>
        <taxon>Anguimorpha</taxon>
        <taxon>Paleoanguimorpha</taxon>
        <taxon>Varanoidea</taxon>
        <taxon>Varanidae</taxon>
        <taxon>Varanus</taxon>
    </lineage>
</organism>
<evidence type="ECO:0000313" key="8">
    <source>
        <dbReference type="Proteomes" id="UP000694545"/>
    </source>
</evidence>
<dbReference type="SMART" id="SM00147">
    <property type="entry name" value="RasGEF"/>
    <property type="match status" value="1"/>
</dbReference>
<evidence type="ECO:0000256" key="2">
    <source>
        <dbReference type="PROSITE-ProRule" id="PRU00168"/>
    </source>
</evidence>
<dbReference type="Proteomes" id="UP000694545">
    <property type="component" value="Unplaced"/>
</dbReference>
<dbReference type="PANTHER" id="PTHR23113">
    <property type="entry name" value="GUANINE NUCLEOTIDE EXCHANGE FACTOR"/>
    <property type="match status" value="1"/>
</dbReference>
<proteinExistence type="predicted"/>
<dbReference type="GO" id="GO:0007265">
    <property type="term" value="P:Ras protein signal transduction"/>
    <property type="evidence" value="ECO:0007669"/>
    <property type="project" value="TreeGrafter"/>
</dbReference>
<dbReference type="InterPro" id="IPR036964">
    <property type="entry name" value="RASGEF_cat_dom_sf"/>
</dbReference>
<evidence type="ECO:0000256" key="3">
    <source>
        <dbReference type="SAM" id="MobiDB-lite"/>
    </source>
</evidence>
<dbReference type="Gene3D" id="1.10.840.10">
    <property type="entry name" value="Ras guanine-nucleotide exchange factors catalytic domain"/>
    <property type="match status" value="1"/>
</dbReference>
<keyword evidence="1 2" id="KW-0344">Guanine-nucleotide releasing factor</keyword>
<dbReference type="PROSITE" id="PS50009">
    <property type="entry name" value="RASGEF_CAT"/>
    <property type="match status" value="1"/>
</dbReference>
<dbReference type="InterPro" id="IPR029071">
    <property type="entry name" value="Ubiquitin-like_domsf"/>
</dbReference>
<dbReference type="SUPFAM" id="SSF48366">
    <property type="entry name" value="Ras GEF"/>
    <property type="match status" value="1"/>
</dbReference>
<evidence type="ECO:0000259" key="6">
    <source>
        <dbReference type="PROSITE" id="PS50212"/>
    </source>
</evidence>
<dbReference type="Pfam" id="PF00618">
    <property type="entry name" value="RasGEF_N"/>
    <property type="match status" value="1"/>
</dbReference>
<feature type="domain" description="Ras-associating" evidence="5">
    <location>
        <begin position="566"/>
        <end position="661"/>
    </location>
</feature>
<dbReference type="PROSITE" id="PS50200">
    <property type="entry name" value="RA"/>
    <property type="match status" value="1"/>
</dbReference>
<dbReference type="Pfam" id="PF00788">
    <property type="entry name" value="RA"/>
    <property type="match status" value="1"/>
</dbReference>
<dbReference type="InterPro" id="IPR000159">
    <property type="entry name" value="RA_dom"/>
</dbReference>
<dbReference type="SMART" id="SM00229">
    <property type="entry name" value="RasGEFN"/>
    <property type="match status" value="1"/>
</dbReference>
<reference evidence="7" key="2">
    <citation type="submission" date="2025-09" db="UniProtKB">
        <authorList>
            <consortium name="Ensembl"/>
        </authorList>
    </citation>
    <scope>IDENTIFICATION</scope>
</reference>
<accession>A0A8D2LE63</accession>
<dbReference type="InterPro" id="IPR001895">
    <property type="entry name" value="RASGEF_cat_dom"/>
</dbReference>
<keyword evidence="8" id="KW-1185">Reference proteome</keyword>
<evidence type="ECO:0000313" key="7">
    <source>
        <dbReference type="Ensembl" id="ENSVKKP00000020978.1"/>
    </source>
</evidence>
<evidence type="ECO:0000259" key="5">
    <source>
        <dbReference type="PROSITE" id="PS50200"/>
    </source>
</evidence>
<dbReference type="GO" id="GO:0005886">
    <property type="term" value="C:plasma membrane"/>
    <property type="evidence" value="ECO:0007669"/>
    <property type="project" value="TreeGrafter"/>
</dbReference>
<dbReference type="InterPro" id="IPR008937">
    <property type="entry name" value="Ras-like_GEF"/>
</dbReference>
<dbReference type="InterPro" id="IPR019804">
    <property type="entry name" value="Ras_G-nucl-exch_fac_CS"/>
</dbReference>
<protein>
    <submittedName>
        <fullName evidence="7">Ral guanine nucleotide dissociation stimulator like 3</fullName>
    </submittedName>
</protein>
<reference evidence="7" key="1">
    <citation type="submission" date="2025-08" db="UniProtKB">
        <authorList>
            <consortium name="Ensembl"/>
        </authorList>
    </citation>
    <scope>IDENTIFICATION</scope>
</reference>
<dbReference type="Pfam" id="PF00617">
    <property type="entry name" value="RasGEF"/>
    <property type="match status" value="1"/>
</dbReference>
<evidence type="ECO:0000259" key="4">
    <source>
        <dbReference type="PROSITE" id="PS50009"/>
    </source>
</evidence>
<dbReference type="SUPFAM" id="SSF54236">
    <property type="entry name" value="Ubiquitin-like"/>
    <property type="match status" value="1"/>
</dbReference>